<proteinExistence type="predicted"/>
<protein>
    <submittedName>
        <fullName evidence="2">Uncharacterized protein</fullName>
    </submittedName>
</protein>
<evidence type="ECO:0000313" key="2">
    <source>
        <dbReference type="EMBL" id="CAF1143403.1"/>
    </source>
</evidence>
<organism evidence="2 5">
    <name type="scientific">Adineta steineri</name>
    <dbReference type="NCBI Taxonomy" id="433720"/>
    <lineage>
        <taxon>Eukaryota</taxon>
        <taxon>Metazoa</taxon>
        <taxon>Spiralia</taxon>
        <taxon>Gnathifera</taxon>
        <taxon>Rotifera</taxon>
        <taxon>Eurotatoria</taxon>
        <taxon>Bdelloidea</taxon>
        <taxon>Adinetida</taxon>
        <taxon>Adinetidae</taxon>
        <taxon>Adineta</taxon>
    </lineage>
</organism>
<dbReference type="Proteomes" id="UP000663877">
    <property type="component" value="Unassembled WGS sequence"/>
</dbReference>
<reference evidence="2" key="1">
    <citation type="submission" date="2021-02" db="EMBL/GenBank/DDBJ databases">
        <authorList>
            <person name="Nowell W R."/>
        </authorList>
    </citation>
    <scope>NUCLEOTIDE SEQUENCE</scope>
</reference>
<dbReference type="AlphaFoldDB" id="A0A814S9M8"/>
<evidence type="ECO:0000313" key="3">
    <source>
        <dbReference type="EMBL" id="CAF1454586.1"/>
    </source>
</evidence>
<evidence type="ECO:0000313" key="4">
    <source>
        <dbReference type="Proteomes" id="UP000663832"/>
    </source>
</evidence>
<feature type="compositionally biased region" description="Low complexity" evidence="1">
    <location>
        <begin position="59"/>
        <end position="70"/>
    </location>
</feature>
<evidence type="ECO:0000313" key="5">
    <source>
        <dbReference type="Proteomes" id="UP000663877"/>
    </source>
</evidence>
<dbReference type="Proteomes" id="UP000663832">
    <property type="component" value="Unassembled WGS sequence"/>
</dbReference>
<comment type="caution">
    <text evidence="2">The sequence shown here is derived from an EMBL/GenBank/DDBJ whole genome shotgun (WGS) entry which is preliminary data.</text>
</comment>
<name>A0A814S9M8_9BILA</name>
<accession>A0A814S9M8</accession>
<dbReference type="EMBL" id="CAJNOI010000160">
    <property type="protein sequence ID" value="CAF1143403.1"/>
    <property type="molecule type" value="Genomic_DNA"/>
</dbReference>
<feature type="region of interest" description="Disordered" evidence="1">
    <location>
        <begin position="55"/>
        <end position="78"/>
    </location>
</feature>
<sequence>MNQYPINKDSYPPSIESIRIVNEFLPASLPPSRKIIIERQNRQFSPLSDSASRSIKYFPSQAASPSSHHPNIGSVTPT</sequence>
<dbReference type="EMBL" id="CAJNOM010000468">
    <property type="protein sequence ID" value="CAF1454586.1"/>
    <property type="molecule type" value="Genomic_DNA"/>
</dbReference>
<keyword evidence="4" id="KW-1185">Reference proteome</keyword>
<evidence type="ECO:0000256" key="1">
    <source>
        <dbReference type="SAM" id="MobiDB-lite"/>
    </source>
</evidence>
<gene>
    <name evidence="2" type="ORF">BJG266_LOCUS23677</name>
    <name evidence="3" type="ORF">QVE165_LOCUS40518</name>
</gene>